<reference evidence="1" key="1">
    <citation type="submission" date="2018-05" db="EMBL/GenBank/DDBJ databases">
        <authorList>
            <person name="Lanie J.A."/>
            <person name="Ng W.-L."/>
            <person name="Kazmierczak K.M."/>
            <person name="Andrzejewski T.M."/>
            <person name="Davidsen T.M."/>
            <person name="Wayne K.J."/>
            <person name="Tettelin H."/>
            <person name="Glass J.I."/>
            <person name="Rusch D."/>
            <person name="Podicherti R."/>
            <person name="Tsui H.-C.T."/>
            <person name="Winkler M.E."/>
        </authorList>
    </citation>
    <scope>NUCLEOTIDE SEQUENCE</scope>
</reference>
<organism evidence="1">
    <name type="scientific">marine metagenome</name>
    <dbReference type="NCBI Taxonomy" id="408172"/>
    <lineage>
        <taxon>unclassified sequences</taxon>
        <taxon>metagenomes</taxon>
        <taxon>ecological metagenomes</taxon>
    </lineage>
</organism>
<name>A0A382MTY7_9ZZZZ</name>
<dbReference type="EMBL" id="UINC01095821">
    <property type="protein sequence ID" value="SVC52206.1"/>
    <property type="molecule type" value="Genomic_DNA"/>
</dbReference>
<evidence type="ECO:0000313" key="1">
    <source>
        <dbReference type="EMBL" id="SVC52206.1"/>
    </source>
</evidence>
<gene>
    <name evidence="1" type="ORF">METZ01_LOCUS305060</name>
</gene>
<dbReference type="AlphaFoldDB" id="A0A382MTY7"/>
<proteinExistence type="predicted"/>
<protein>
    <submittedName>
        <fullName evidence="1">Uncharacterized protein</fullName>
    </submittedName>
</protein>
<sequence>MKNILARGGIEFLAVILGISGSL</sequence>
<accession>A0A382MTY7</accession>